<dbReference type="PANTHER" id="PTHR45702:SF4">
    <property type="entry name" value="DISINTEGRIN AND METALLOPROTEINASE DOMAIN-CONTAINING PROTEIN 10"/>
    <property type="match status" value="1"/>
</dbReference>
<dbReference type="InterPro" id="IPR002870">
    <property type="entry name" value="Peptidase_M12B_N"/>
</dbReference>
<dbReference type="InterPro" id="IPR051489">
    <property type="entry name" value="ADAM_Metalloproteinase"/>
</dbReference>
<comment type="caution">
    <text evidence="2">Lacks conserved residue(s) required for the propagation of feature annotation.</text>
</comment>
<gene>
    <name evidence="5" type="ORF">IHE44_0002712</name>
    <name evidence="4" type="ORF">IHE44_005273</name>
</gene>
<proteinExistence type="predicted"/>
<keyword evidence="1" id="KW-1015">Disulfide bond</keyword>
<sequence length="225" mass="26384">MHGQYGNPLNKYIRHYEGLSYDVDLLHQKHQRAKRAVSHEEQFLRLDFHAHGRQFNLRMKRDTSLFSDDFKVEISNQKPVEEPKKDDPQLLRKKRATQAEKNTCQLYIQTDHLFYKHYGTREAVIAQISSHVKAIDTIYQSTDFSGIRNISFMVKRIRINTTVDEKDSSNPFRFPNIGVEKFLELNSEQNHDDYCLAYVFTDRDFDDGVLGLAWVGAPSERRTAQ</sequence>
<organism evidence="4">
    <name type="scientific">Lamprotornis superbus</name>
    <dbReference type="NCBI Taxonomy" id="245042"/>
    <lineage>
        <taxon>Eukaryota</taxon>
        <taxon>Metazoa</taxon>
        <taxon>Chordata</taxon>
        <taxon>Craniata</taxon>
        <taxon>Vertebrata</taxon>
        <taxon>Euteleostomi</taxon>
        <taxon>Archelosauria</taxon>
        <taxon>Archosauria</taxon>
        <taxon>Dinosauria</taxon>
        <taxon>Saurischia</taxon>
        <taxon>Theropoda</taxon>
        <taxon>Coelurosauria</taxon>
        <taxon>Aves</taxon>
        <taxon>Neognathae</taxon>
        <taxon>Neoaves</taxon>
        <taxon>Telluraves</taxon>
        <taxon>Australaves</taxon>
        <taxon>Passeriformes</taxon>
        <taxon>Sturnidae</taxon>
        <taxon>Lamprotornis</taxon>
    </lineage>
</organism>
<evidence type="ECO:0000259" key="3">
    <source>
        <dbReference type="PROSITE" id="PS50215"/>
    </source>
</evidence>
<evidence type="ECO:0000256" key="2">
    <source>
        <dbReference type="PROSITE-ProRule" id="PRU00276"/>
    </source>
</evidence>
<dbReference type="EMBL" id="JADDUC010000003">
    <property type="protein sequence ID" value="KAG0135725.1"/>
    <property type="molecule type" value="Genomic_DNA"/>
</dbReference>
<reference evidence="5" key="3">
    <citation type="submission" date="2022-01" db="EMBL/GenBank/DDBJ databases">
        <authorList>
            <person name="Rubenstein D.R."/>
        </authorList>
    </citation>
    <scope>NUCLEOTIDE SEQUENCE</scope>
    <source>
        <strain evidence="5">SS15</strain>
        <tissue evidence="5">Liver</tissue>
    </source>
</reference>
<dbReference type="Pfam" id="PF13688">
    <property type="entry name" value="Reprolysin_5"/>
    <property type="match status" value="1"/>
</dbReference>
<dbReference type="PROSITE" id="PS50215">
    <property type="entry name" value="ADAM_MEPRO"/>
    <property type="match status" value="1"/>
</dbReference>
<dbReference type="AlphaFoldDB" id="A0A835P1U8"/>
<dbReference type="EMBL" id="JADDUC020000013">
    <property type="protein sequence ID" value="KAI1235081.1"/>
    <property type="molecule type" value="Genomic_DNA"/>
</dbReference>
<evidence type="ECO:0000313" key="4">
    <source>
        <dbReference type="EMBL" id="KAG0135725.1"/>
    </source>
</evidence>
<name>A0A835P1U8_9PASS</name>
<dbReference type="InterPro" id="IPR001590">
    <property type="entry name" value="Peptidase_M12B"/>
</dbReference>
<dbReference type="GO" id="GO:0097060">
    <property type="term" value="C:synaptic membrane"/>
    <property type="evidence" value="ECO:0007669"/>
    <property type="project" value="TreeGrafter"/>
</dbReference>
<dbReference type="GO" id="GO:0006509">
    <property type="term" value="P:membrane protein ectodomain proteolysis"/>
    <property type="evidence" value="ECO:0007669"/>
    <property type="project" value="TreeGrafter"/>
</dbReference>
<reference evidence="5 6" key="2">
    <citation type="journal article" date="2021" name="J. Hered.">
        <title>Feather Gene Expression Elucidates the Developmental Basis of Plumage Iridescence in African Starlings.</title>
        <authorList>
            <person name="Rubenstein D.R."/>
            <person name="Corvelo A."/>
            <person name="MacManes M.D."/>
            <person name="Maia R."/>
            <person name="Narzisi G."/>
            <person name="Rousaki A."/>
            <person name="Vandenabeele P."/>
            <person name="Shawkey M.D."/>
            <person name="Solomon J."/>
        </authorList>
    </citation>
    <scope>NUCLEOTIDE SEQUENCE [LARGE SCALE GENOMIC DNA]</scope>
    <source>
        <strain evidence="5">SS15</strain>
    </source>
</reference>
<protein>
    <recommendedName>
        <fullName evidence="3">Peptidase M12B domain-containing protein</fullName>
    </recommendedName>
</protein>
<accession>A0A835P1U8</accession>
<evidence type="ECO:0000256" key="1">
    <source>
        <dbReference type="ARBA" id="ARBA00023157"/>
    </source>
</evidence>
<dbReference type="GO" id="GO:1902945">
    <property type="term" value="F:metalloendopeptidase activity involved in amyloid precursor protein catabolic process"/>
    <property type="evidence" value="ECO:0007669"/>
    <property type="project" value="TreeGrafter"/>
</dbReference>
<comment type="caution">
    <text evidence="4">The sequence shown here is derived from an EMBL/GenBank/DDBJ whole genome shotgun (WGS) entry which is preliminary data.</text>
</comment>
<dbReference type="OrthoDB" id="2149267at2759"/>
<dbReference type="GO" id="GO:0007219">
    <property type="term" value="P:Notch signaling pathway"/>
    <property type="evidence" value="ECO:0007669"/>
    <property type="project" value="TreeGrafter"/>
</dbReference>
<reference evidence="4" key="1">
    <citation type="submission" date="2020-10" db="EMBL/GenBank/DDBJ databases">
        <title>Feather gene expression reveals the developmental basis of iridescence in African starlings.</title>
        <authorList>
            <person name="Rubenstein D.R."/>
        </authorList>
    </citation>
    <scope>NUCLEOTIDE SEQUENCE</scope>
    <source>
        <strain evidence="4">SS15</strain>
        <tissue evidence="4">Liver</tissue>
    </source>
</reference>
<evidence type="ECO:0000313" key="6">
    <source>
        <dbReference type="Proteomes" id="UP000618051"/>
    </source>
</evidence>
<dbReference type="PANTHER" id="PTHR45702">
    <property type="entry name" value="ADAM10/ADAM17 METALLOPEPTIDASE FAMILY MEMBER"/>
    <property type="match status" value="1"/>
</dbReference>
<dbReference type="SUPFAM" id="SSF55486">
    <property type="entry name" value="Metalloproteases ('zincins'), catalytic domain"/>
    <property type="match status" value="1"/>
</dbReference>
<dbReference type="Gene3D" id="3.40.390.10">
    <property type="entry name" value="Collagenase (Catalytic Domain)"/>
    <property type="match status" value="1"/>
</dbReference>
<dbReference type="Proteomes" id="UP000618051">
    <property type="component" value="Unassembled WGS sequence"/>
</dbReference>
<keyword evidence="6" id="KW-1185">Reference proteome</keyword>
<evidence type="ECO:0000313" key="5">
    <source>
        <dbReference type="EMBL" id="KAI1235081.1"/>
    </source>
</evidence>
<dbReference type="Pfam" id="PF01562">
    <property type="entry name" value="Pep_M12B_propep"/>
    <property type="match status" value="1"/>
</dbReference>
<dbReference type="InterPro" id="IPR024079">
    <property type="entry name" value="MetalloPept_cat_dom_sf"/>
</dbReference>
<feature type="domain" description="Peptidase M12B" evidence="3">
    <location>
        <begin position="102"/>
        <end position="225"/>
    </location>
</feature>